<organism evidence="2 3">
    <name type="scientific">Brachionus plicatilis</name>
    <name type="common">Marine rotifer</name>
    <name type="synonym">Brachionus muelleri</name>
    <dbReference type="NCBI Taxonomy" id="10195"/>
    <lineage>
        <taxon>Eukaryota</taxon>
        <taxon>Metazoa</taxon>
        <taxon>Spiralia</taxon>
        <taxon>Gnathifera</taxon>
        <taxon>Rotifera</taxon>
        <taxon>Eurotatoria</taxon>
        <taxon>Monogononta</taxon>
        <taxon>Pseudotrocha</taxon>
        <taxon>Ploima</taxon>
        <taxon>Brachionidae</taxon>
        <taxon>Brachionus</taxon>
    </lineage>
</organism>
<feature type="non-terminal residue" evidence="2">
    <location>
        <position position="1"/>
    </location>
</feature>
<evidence type="ECO:0000313" key="3">
    <source>
        <dbReference type="Proteomes" id="UP000276133"/>
    </source>
</evidence>
<evidence type="ECO:0000256" key="1">
    <source>
        <dbReference type="SAM" id="Phobius"/>
    </source>
</evidence>
<keyword evidence="1" id="KW-0472">Membrane</keyword>
<gene>
    <name evidence="2" type="ORF">BpHYR1_013231</name>
</gene>
<dbReference type="EMBL" id="REGN01002761">
    <property type="protein sequence ID" value="RNA26317.1"/>
    <property type="molecule type" value="Genomic_DNA"/>
</dbReference>
<comment type="caution">
    <text evidence="2">The sequence shown here is derived from an EMBL/GenBank/DDBJ whole genome shotgun (WGS) entry which is preliminary data.</text>
</comment>
<proteinExistence type="predicted"/>
<evidence type="ECO:0000313" key="2">
    <source>
        <dbReference type="EMBL" id="RNA26317.1"/>
    </source>
</evidence>
<sequence>EVRKEIKISLRKPFFDIFCSTSLSIFFQILIFVLRKNHFVLSGYISFVSPIAKCLKDFKHVRFQTILIQIDNMGSDLLAYSFSLFTQ</sequence>
<dbReference type="AlphaFoldDB" id="A0A3M7RSM2"/>
<reference evidence="2 3" key="1">
    <citation type="journal article" date="2018" name="Sci. Rep.">
        <title>Genomic signatures of local adaptation to the degree of environmental predictability in rotifers.</title>
        <authorList>
            <person name="Franch-Gras L."/>
            <person name="Hahn C."/>
            <person name="Garcia-Roger E.M."/>
            <person name="Carmona M.J."/>
            <person name="Serra M."/>
            <person name="Gomez A."/>
        </authorList>
    </citation>
    <scope>NUCLEOTIDE SEQUENCE [LARGE SCALE GENOMIC DNA]</scope>
    <source>
        <strain evidence="2">HYR1</strain>
    </source>
</reference>
<dbReference type="Proteomes" id="UP000276133">
    <property type="component" value="Unassembled WGS sequence"/>
</dbReference>
<name>A0A3M7RSM2_BRAPC</name>
<protein>
    <submittedName>
        <fullName evidence="2">Uncharacterized protein</fullName>
    </submittedName>
</protein>
<keyword evidence="3" id="KW-1185">Reference proteome</keyword>
<keyword evidence="1" id="KW-1133">Transmembrane helix</keyword>
<keyword evidence="1" id="KW-0812">Transmembrane</keyword>
<feature type="transmembrane region" description="Helical" evidence="1">
    <location>
        <begin position="13"/>
        <end position="33"/>
    </location>
</feature>
<accession>A0A3M7RSM2</accession>